<evidence type="ECO:0000313" key="2">
    <source>
        <dbReference type="Proteomes" id="UP001300604"/>
    </source>
</evidence>
<name>A0AA97DCM0_9FIRM</name>
<reference evidence="1 2" key="1">
    <citation type="submission" date="2024-06" db="EMBL/GenBank/DDBJ databases">
        <title>Caproicibacterium argilliputei sp. nov, a novel caproic acid producing anaerobic bacterium isolated from pit mud.</title>
        <authorList>
            <person name="Xia S."/>
        </authorList>
    </citation>
    <scope>NUCLEOTIDE SEQUENCE [LARGE SCALE GENOMIC DNA]</scope>
    <source>
        <strain evidence="1 2">ZCY20-5</strain>
    </source>
</reference>
<dbReference type="AlphaFoldDB" id="A0AA97DCM0"/>
<reference evidence="2" key="2">
    <citation type="submission" date="2024-06" db="EMBL/GenBank/DDBJ databases">
        <title>Caproicibacterium argilliputei sp. nov, a novel caproic acid producing anaerobic bacterium isolated from pit mud.</title>
        <authorList>
            <person name="Zeng C."/>
        </authorList>
    </citation>
    <scope>NUCLEOTIDE SEQUENCE [LARGE SCALE GENOMIC DNA]</scope>
    <source>
        <strain evidence="2">ZCY20-5</strain>
    </source>
</reference>
<sequence length="172" mass="19269">MGIPELIKALRRNMVETGNLVCLGCGHEHSCSTRGCAIMREAADSLERLNDFEHSQCAKLLAENEALTKQLSVKSEQLESLRTIFYEVTGSVPSKAPKNKPLTLKQLRGMDGEPVWIVLLNIAKQSRYEIVTEVHEDGIWMVCADDDNDYAAFGLYGKTWLAYRRPPKAGEK</sequence>
<dbReference type="KEGG" id="carl:PXC00_03870"/>
<keyword evidence="2" id="KW-1185">Reference proteome</keyword>
<evidence type="ECO:0000313" key="1">
    <source>
        <dbReference type="EMBL" id="WOC33025.1"/>
    </source>
</evidence>
<protein>
    <submittedName>
        <fullName evidence="1">Uncharacterized protein</fullName>
    </submittedName>
</protein>
<organism evidence="1 2">
    <name type="scientific">Caproicibacterium argilliputei</name>
    <dbReference type="NCBI Taxonomy" id="3030016"/>
    <lineage>
        <taxon>Bacteria</taxon>
        <taxon>Bacillati</taxon>
        <taxon>Bacillota</taxon>
        <taxon>Clostridia</taxon>
        <taxon>Eubacteriales</taxon>
        <taxon>Oscillospiraceae</taxon>
        <taxon>Caproicibacterium</taxon>
    </lineage>
</organism>
<dbReference type="RefSeq" id="WP_275846840.1">
    <property type="nucleotide sequence ID" value="NZ_CP135996.1"/>
</dbReference>
<proteinExistence type="predicted"/>
<accession>A0AA97DCM0</accession>
<dbReference type="EMBL" id="CP135996">
    <property type="protein sequence ID" value="WOC33025.1"/>
    <property type="molecule type" value="Genomic_DNA"/>
</dbReference>
<dbReference type="Proteomes" id="UP001300604">
    <property type="component" value="Chromosome"/>
</dbReference>
<gene>
    <name evidence="1" type="ORF">PXC00_03870</name>
</gene>
<reference evidence="2" key="3">
    <citation type="submission" date="2024-06" db="EMBL/GenBank/DDBJ databases">
        <authorList>
            <person name="Zeng C."/>
        </authorList>
    </citation>
    <scope>NUCLEOTIDE SEQUENCE [LARGE SCALE GENOMIC DNA]</scope>
    <source>
        <strain evidence="2">ZCY20-5</strain>
    </source>
</reference>